<keyword evidence="3" id="KW-1185">Reference proteome</keyword>
<dbReference type="KEGG" id="otk:C6570_07305"/>
<dbReference type="Proteomes" id="UP000239709">
    <property type="component" value="Chromosome"/>
</dbReference>
<accession>A0A2S0MDU8</accession>
<organism evidence="2 3">
    <name type="scientific">Ottowia oryzae</name>
    <dbReference type="NCBI Taxonomy" id="2109914"/>
    <lineage>
        <taxon>Bacteria</taxon>
        <taxon>Pseudomonadati</taxon>
        <taxon>Pseudomonadota</taxon>
        <taxon>Betaproteobacteria</taxon>
        <taxon>Burkholderiales</taxon>
        <taxon>Comamonadaceae</taxon>
        <taxon>Ottowia</taxon>
    </lineage>
</organism>
<sequence length="69" mass="8132">MSQFHEDASHGSQDARRHQYDHATRDQWLDRDAALQAKWRASSMTREEFIRHNEELIDRTIDGHGEAGR</sequence>
<name>A0A2S0MDU8_9BURK</name>
<dbReference type="EMBL" id="CP027666">
    <property type="protein sequence ID" value="AVO34074.1"/>
    <property type="molecule type" value="Genomic_DNA"/>
</dbReference>
<feature type="region of interest" description="Disordered" evidence="1">
    <location>
        <begin position="1"/>
        <end position="27"/>
    </location>
</feature>
<protein>
    <submittedName>
        <fullName evidence="2">Uncharacterized protein</fullName>
    </submittedName>
</protein>
<dbReference type="OrthoDB" id="8243093at2"/>
<evidence type="ECO:0000313" key="3">
    <source>
        <dbReference type="Proteomes" id="UP000239709"/>
    </source>
</evidence>
<gene>
    <name evidence="2" type="ORF">C6570_07305</name>
</gene>
<dbReference type="AlphaFoldDB" id="A0A2S0MDU8"/>
<reference evidence="2 3" key="1">
    <citation type="submission" date="2018-03" db="EMBL/GenBank/DDBJ databases">
        <title>Genome sequencing of Ottowia sp.</title>
        <authorList>
            <person name="Kim S.-J."/>
            <person name="Heo J."/>
            <person name="Kwon S.-W."/>
        </authorList>
    </citation>
    <scope>NUCLEOTIDE SEQUENCE [LARGE SCALE GENOMIC DNA]</scope>
    <source>
        <strain evidence="2 3">KADR8-3</strain>
    </source>
</reference>
<dbReference type="RefSeq" id="WP_106702629.1">
    <property type="nucleotide sequence ID" value="NZ_CP027666.1"/>
</dbReference>
<evidence type="ECO:0000313" key="2">
    <source>
        <dbReference type="EMBL" id="AVO34074.1"/>
    </source>
</evidence>
<proteinExistence type="predicted"/>
<evidence type="ECO:0000256" key="1">
    <source>
        <dbReference type="SAM" id="MobiDB-lite"/>
    </source>
</evidence>